<protein>
    <recommendedName>
        <fullName evidence="6">N-acetyltransferase domain-containing protein</fullName>
    </recommendedName>
</protein>
<dbReference type="EMBL" id="HBIX01034920">
    <property type="protein sequence ID" value="CAE0730055.1"/>
    <property type="molecule type" value="Transcribed_RNA"/>
</dbReference>
<dbReference type="PANTHER" id="PTHR23091:SF4">
    <property type="entry name" value="N-TERMINAL AMINO-ACID N(ALPHA)-ACETYLTRANSFERASE NATA"/>
    <property type="match status" value="1"/>
</dbReference>
<dbReference type="PANTHER" id="PTHR23091">
    <property type="entry name" value="N-TERMINAL ACETYLTRANSFERASE"/>
    <property type="match status" value="1"/>
</dbReference>
<dbReference type="AlphaFoldDB" id="A0A7S4AY40"/>
<feature type="chain" id="PRO_5031287260" description="N-acetyltransferase domain-containing protein" evidence="5">
    <location>
        <begin position="20"/>
        <end position="281"/>
    </location>
</feature>
<organism evidence="7">
    <name type="scientific">Pseudo-nitzschia australis</name>
    <dbReference type="NCBI Taxonomy" id="44445"/>
    <lineage>
        <taxon>Eukaryota</taxon>
        <taxon>Sar</taxon>
        <taxon>Stramenopiles</taxon>
        <taxon>Ochrophyta</taxon>
        <taxon>Bacillariophyta</taxon>
        <taxon>Bacillariophyceae</taxon>
        <taxon>Bacillariophycidae</taxon>
        <taxon>Bacillariales</taxon>
        <taxon>Bacillariaceae</taxon>
        <taxon>Pseudo-nitzschia</taxon>
    </lineage>
</organism>
<evidence type="ECO:0000256" key="3">
    <source>
        <dbReference type="ARBA" id="ARBA00025786"/>
    </source>
</evidence>
<evidence type="ECO:0000256" key="2">
    <source>
        <dbReference type="ARBA" id="ARBA00023315"/>
    </source>
</evidence>
<feature type="domain" description="N-acetyltransferase" evidence="6">
    <location>
        <begin position="29"/>
        <end position="218"/>
    </location>
</feature>
<dbReference type="InterPro" id="IPR000182">
    <property type="entry name" value="GNAT_dom"/>
</dbReference>
<comment type="similarity">
    <text evidence="3">Belongs to the acetyltransferase family. ARD1 subfamily.</text>
</comment>
<dbReference type="Pfam" id="PF00583">
    <property type="entry name" value="Acetyltransf_1"/>
    <property type="match status" value="1"/>
</dbReference>
<keyword evidence="2" id="KW-0012">Acyltransferase</keyword>
<sequence length="281" mass="32293">MRKRLKLLMFTLLRSSACSIRQAPTKTSIQLRLATRTDVPAIQRCNLACLPENYNSNFYCSHLRQWPDLALVAEEIHHPQQNEMAEDRHQQSRKHFPGFTGGQNEPKIVAYVLGKVETRPSIDYDNPTSRNGRVERLGHVTSLAVQKDFRRLGLAKAMMSQLHYHLQHHGIASVGLHVRTSNLAACRLYQDDGYEVDQTIKSYYQDGEDAYFMRRIFRKEDNLNIDQGYRPGRLVKKAWKNGPEELRLPRIHVPIHRELHEDTSSSPPGHMPPPAELLSGI</sequence>
<dbReference type="GO" id="GO:0031415">
    <property type="term" value="C:NatA complex"/>
    <property type="evidence" value="ECO:0007669"/>
    <property type="project" value="InterPro"/>
</dbReference>
<dbReference type="InterPro" id="IPR016181">
    <property type="entry name" value="Acyl_CoA_acyltransferase"/>
</dbReference>
<dbReference type="GO" id="GO:1990190">
    <property type="term" value="F:protein-N-terminal-glutamate acetyltransferase activity"/>
    <property type="evidence" value="ECO:0007669"/>
    <property type="project" value="TreeGrafter"/>
</dbReference>
<reference evidence="7" key="1">
    <citation type="submission" date="2021-01" db="EMBL/GenBank/DDBJ databases">
        <authorList>
            <person name="Corre E."/>
            <person name="Pelletier E."/>
            <person name="Niang G."/>
            <person name="Scheremetjew M."/>
            <person name="Finn R."/>
            <person name="Kale V."/>
            <person name="Holt S."/>
            <person name="Cochrane G."/>
            <person name="Meng A."/>
            <person name="Brown T."/>
            <person name="Cohen L."/>
        </authorList>
    </citation>
    <scope>NUCLEOTIDE SEQUENCE</scope>
    <source>
        <strain evidence="7">10249 10 AB</strain>
    </source>
</reference>
<keyword evidence="1" id="KW-0808">Transferase</keyword>
<accession>A0A7S4AY40</accession>
<dbReference type="PROSITE" id="PS51186">
    <property type="entry name" value="GNAT"/>
    <property type="match status" value="1"/>
</dbReference>
<feature type="region of interest" description="Disordered" evidence="4">
    <location>
        <begin position="260"/>
        <end position="281"/>
    </location>
</feature>
<dbReference type="InterPro" id="IPR045047">
    <property type="entry name" value="Ard1-like"/>
</dbReference>
<evidence type="ECO:0000256" key="1">
    <source>
        <dbReference type="ARBA" id="ARBA00022679"/>
    </source>
</evidence>
<dbReference type="CDD" id="cd04301">
    <property type="entry name" value="NAT_SF"/>
    <property type="match status" value="1"/>
</dbReference>
<evidence type="ECO:0000259" key="6">
    <source>
        <dbReference type="PROSITE" id="PS51186"/>
    </source>
</evidence>
<dbReference type="Gene3D" id="3.40.630.30">
    <property type="match status" value="1"/>
</dbReference>
<gene>
    <name evidence="7" type="ORF">PAUS00366_LOCUS22840</name>
</gene>
<dbReference type="GO" id="GO:1990189">
    <property type="term" value="F:protein N-terminal-serine acetyltransferase activity"/>
    <property type="evidence" value="ECO:0007669"/>
    <property type="project" value="TreeGrafter"/>
</dbReference>
<dbReference type="SUPFAM" id="SSF55729">
    <property type="entry name" value="Acyl-CoA N-acyltransferases (Nat)"/>
    <property type="match status" value="1"/>
</dbReference>
<feature type="region of interest" description="Disordered" evidence="4">
    <location>
        <begin position="81"/>
        <end position="103"/>
    </location>
</feature>
<feature type="compositionally biased region" description="Basic and acidic residues" evidence="4">
    <location>
        <begin position="81"/>
        <end position="90"/>
    </location>
</feature>
<keyword evidence="5" id="KW-0732">Signal</keyword>
<name>A0A7S4AY40_9STRA</name>
<feature type="signal peptide" evidence="5">
    <location>
        <begin position="1"/>
        <end position="19"/>
    </location>
</feature>
<evidence type="ECO:0000313" key="7">
    <source>
        <dbReference type="EMBL" id="CAE0730055.1"/>
    </source>
</evidence>
<evidence type="ECO:0000256" key="5">
    <source>
        <dbReference type="SAM" id="SignalP"/>
    </source>
</evidence>
<evidence type="ECO:0000256" key="4">
    <source>
        <dbReference type="SAM" id="MobiDB-lite"/>
    </source>
</evidence>
<proteinExistence type="inferred from homology"/>